<dbReference type="Gene3D" id="1.10.580.10">
    <property type="entry name" value="Citrate Synthase, domain 1"/>
    <property type="match status" value="1"/>
</dbReference>
<dbReference type="Proteomes" id="UP001497744">
    <property type="component" value="Unassembled WGS sequence"/>
</dbReference>
<dbReference type="RefSeq" id="XP_067713824.1">
    <property type="nucleotide sequence ID" value="XM_067857723.1"/>
</dbReference>
<dbReference type="EMBL" id="BPLF01000001">
    <property type="protein sequence ID" value="GIX61753.1"/>
    <property type="molecule type" value="Genomic_DNA"/>
</dbReference>
<evidence type="ECO:0000313" key="1">
    <source>
        <dbReference type="EMBL" id="GIX61753.1"/>
    </source>
</evidence>
<sequence length="184" mass="20576">MTAALTVLNAVEDVTRVEASEKVLGECLAILWRRHAGSPGGVLQADDAVMDFLARAVFEKPLSDLETPNKRLLNVIAMLYMEHGLTSASYSARICVSEEGSVYSALINAVATHRSCMPMFAWQNFDALFRSSENERRSIIGKFVDERRLPKPFRDFVHPCKDPRTDILMVTCYWFGVTRSTGAL</sequence>
<proteinExistence type="predicted"/>
<reference evidence="1 2" key="1">
    <citation type="submission" date="2021-06" db="EMBL/GenBank/DDBJ databases">
        <title>Genome sequence of Babesia caballi.</title>
        <authorList>
            <person name="Yamagishi J."/>
            <person name="Kidaka T."/>
            <person name="Ochi A."/>
        </authorList>
    </citation>
    <scope>NUCLEOTIDE SEQUENCE [LARGE SCALE GENOMIC DNA]</scope>
    <source>
        <strain evidence="1">USDA-D6B2</strain>
    </source>
</reference>
<evidence type="ECO:0000313" key="2">
    <source>
        <dbReference type="Proteomes" id="UP001497744"/>
    </source>
</evidence>
<accession>A0AAV4LNJ0</accession>
<dbReference type="AlphaFoldDB" id="A0AAV4LNJ0"/>
<dbReference type="SUPFAM" id="SSF48256">
    <property type="entry name" value="Citrate synthase"/>
    <property type="match status" value="1"/>
</dbReference>
<organism evidence="1 2">
    <name type="scientific">Babesia caballi</name>
    <dbReference type="NCBI Taxonomy" id="5871"/>
    <lineage>
        <taxon>Eukaryota</taxon>
        <taxon>Sar</taxon>
        <taxon>Alveolata</taxon>
        <taxon>Apicomplexa</taxon>
        <taxon>Aconoidasida</taxon>
        <taxon>Piroplasmida</taxon>
        <taxon>Babesiidae</taxon>
        <taxon>Babesia</taxon>
    </lineage>
</organism>
<dbReference type="InterPro" id="IPR016142">
    <property type="entry name" value="Citrate_synth-like_lrg_a-sub"/>
</dbReference>
<protein>
    <submittedName>
        <fullName evidence="1">2-methylcitrate synthase</fullName>
    </submittedName>
</protein>
<dbReference type="InterPro" id="IPR036969">
    <property type="entry name" value="Citrate_synthase_sf"/>
</dbReference>
<comment type="caution">
    <text evidence="1">The sequence shown here is derived from an EMBL/GenBank/DDBJ whole genome shotgun (WGS) entry which is preliminary data.</text>
</comment>
<gene>
    <name evidence="1" type="ORF">BcabD6B2_11880</name>
</gene>
<keyword evidence="2" id="KW-1185">Reference proteome</keyword>
<name>A0AAV4LNJ0_BABCB</name>
<dbReference type="GeneID" id="94193236"/>
<dbReference type="GO" id="GO:0046912">
    <property type="term" value="F:acyltransferase activity, acyl groups converted into alkyl on transfer"/>
    <property type="evidence" value="ECO:0007669"/>
    <property type="project" value="InterPro"/>
</dbReference>